<proteinExistence type="predicted"/>
<feature type="compositionally biased region" description="Basic and acidic residues" evidence="1">
    <location>
        <begin position="16"/>
        <end position="26"/>
    </location>
</feature>
<evidence type="ECO:0000313" key="3">
    <source>
        <dbReference type="Proteomes" id="UP000288805"/>
    </source>
</evidence>
<accession>A0A438CAL1</accession>
<dbReference type="Proteomes" id="UP000288805">
    <property type="component" value="Unassembled WGS sequence"/>
</dbReference>
<comment type="caution">
    <text evidence="2">The sequence shown here is derived from an EMBL/GenBank/DDBJ whole genome shotgun (WGS) entry which is preliminary data.</text>
</comment>
<dbReference type="PANTHER" id="PTHR33240">
    <property type="entry name" value="OS08G0508500 PROTEIN"/>
    <property type="match status" value="1"/>
</dbReference>
<feature type="compositionally biased region" description="Polar residues" evidence="1">
    <location>
        <begin position="1"/>
        <end position="11"/>
    </location>
</feature>
<reference evidence="2 3" key="1">
    <citation type="journal article" date="2018" name="PLoS Genet.">
        <title>Population sequencing reveals clonal diversity and ancestral inbreeding in the grapevine cultivar Chardonnay.</title>
        <authorList>
            <person name="Roach M.J."/>
            <person name="Johnson D.L."/>
            <person name="Bohlmann J."/>
            <person name="van Vuuren H.J."/>
            <person name="Jones S.J."/>
            <person name="Pretorius I.S."/>
            <person name="Schmidt S.A."/>
            <person name="Borneman A.R."/>
        </authorList>
    </citation>
    <scope>NUCLEOTIDE SEQUENCE [LARGE SCALE GENOMIC DNA]</scope>
    <source>
        <strain evidence="3">cv. Chardonnay</strain>
        <tissue evidence="2">Leaf</tissue>
    </source>
</reference>
<sequence length="232" mass="25701">MTWQEVPNLRTSRGHPAVDKPREETSRSQASGAALAPIAPRAIINYIHGGPLDEEYDSKRKRQRLLPHTNIATTPRHLILSLGIGDFDVRRILVDLGISIELLQVSVIKQMGIVPSSLETPGRILSGFNGTATTSLGNVVSQIQAGLVILNAQFSVVEDLSSFNAILRCTWFHYMKVIPSTYHQMVSFLTEDRQIDLYGSQLATRQCYQIAREAGPSNDRELLPEQANAPDQ</sequence>
<organism evidence="2 3">
    <name type="scientific">Vitis vinifera</name>
    <name type="common">Grape</name>
    <dbReference type="NCBI Taxonomy" id="29760"/>
    <lineage>
        <taxon>Eukaryota</taxon>
        <taxon>Viridiplantae</taxon>
        <taxon>Streptophyta</taxon>
        <taxon>Embryophyta</taxon>
        <taxon>Tracheophyta</taxon>
        <taxon>Spermatophyta</taxon>
        <taxon>Magnoliopsida</taxon>
        <taxon>eudicotyledons</taxon>
        <taxon>Gunneridae</taxon>
        <taxon>Pentapetalae</taxon>
        <taxon>rosids</taxon>
        <taxon>Vitales</taxon>
        <taxon>Vitaceae</taxon>
        <taxon>Viteae</taxon>
        <taxon>Vitis</taxon>
    </lineage>
</organism>
<dbReference type="EMBL" id="QGNW01002381">
    <property type="protein sequence ID" value="RVW20267.1"/>
    <property type="molecule type" value="Genomic_DNA"/>
</dbReference>
<dbReference type="CDD" id="cd00303">
    <property type="entry name" value="retropepsin_like"/>
    <property type="match status" value="1"/>
</dbReference>
<dbReference type="InterPro" id="IPR021109">
    <property type="entry name" value="Peptidase_aspartic_dom_sf"/>
</dbReference>
<protein>
    <submittedName>
        <fullName evidence="2">Uncharacterized protein</fullName>
    </submittedName>
</protein>
<name>A0A438CAL1_VITVI</name>
<feature type="region of interest" description="Disordered" evidence="1">
    <location>
        <begin position="1"/>
        <end position="32"/>
    </location>
</feature>
<evidence type="ECO:0000313" key="2">
    <source>
        <dbReference type="EMBL" id="RVW20267.1"/>
    </source>
</evidence>
<gene>
    <name evidence="2" type="ORF">CK203_111617</name>
</gene>
<evidence type="ECO:0000256" key="1">
    <source>
        <dbReference type="SAM" id="MobiDB-lite"/>
    </source>
</evidence>
<dbReference type="PANTHER" id="PTHR33240:SF8">
    <property type="entry name" value="OS03G0439900 PROTEIN"/>
    <property type="match status" value="1"/>
</dbReference>
<dbReference type="AlphaFoldDB" id="A0A438CAL1"/>
<dbReference type="Gene3D" id="2.40.70.10">
    <property type="entry name" value="Acid Proteases"/>
    <property type="match status" value="1"/>
</dbReference>